<gene>
    <name evidence="1" type="ordered locus">MTR_5g460880</name>
</gene>
<organism evidence="1 3">
    <name type="scientific">Medicago truncatula</name>
    <name type="common">Barrel medic</name>
    <name type="synonym">Medicago tribuloides</name>
    <dbReference type="NCBI Taxonomy" id="3880"/>
    <lineage>
        <taxon>Eukaryota</taxon>
        <taxon>Viridiplantae</taxon>
        <taxon>Streptophyta</taxon>
        <taxon>Embryophyta</taxon>
        <taxon>Tracheophyta</taxon>
        <taxon>Spermatophyta</taxon>
        <taxon>Magnoliopsida</taxon>
        <taxon>eudicotyledons</taxon>
        <taxon>Gunneridae</taxon>
        <taxon>Pentapetalae</taxon>
        <taxon>rosids</taxon>
        <taxon>fabids</taxon>
        <taxon>Fabales</taxon>
        <taxon>Fabaceae</taxon>
        <taxon>Papilionoideae</taxon>
        <taxon>50 kb inversion clade</taxon>
        <taxon>NPAAA clade</taxon>
        <taxon>Hologalegina</taxon>
        <taxon>IRL clade</taxon>
        <taxon>Trifolieae</taxon>
        <taxon>Medicago</taxon>
    </lineage>
</organism>
<dbReference type="PaxDb" id="3880-AES82916"/>
<evidence type="ECO:0000313" key="3">
    <source>
        <dbReference type="Proteomes" id="UP000002051"/>
    </source>
</evidence>
<reference evidence="1 3" key="2">
    <citation type="journal article" date="2014" name="BMC Genomics">
        <title>An improved genome release (version Mt4.0) for the model legume Medicago truncatula.</title>
        <authorList>
            <person name="Tang H."/>
            <person name="Krishnakumar V."/>
            <person name="Bidwell S."/>
            <person name="Rosen B."/>
            <person name="Chan A."/>
            <person name="Zhou S."/>
            <person name="Gentzbittel L."/>
            <person name="Childs K.L."/>
            <person name="Yandell M."/>
            <person name="Gundlach H."/>
            <person name="Mayer K.F."/>
            <person name="Schwartz D.C."/>
            <person name="Town C.D."/>
        </authorList>
    </citation>
    <scope>GENOME REANNOTATION</scope>
    <source>
        <strain evidence="1">A17</strain>
        <strain evidence="2 3">cv. Jemalong A17</strain>
    </source>
</reference>
<reference evidence="2" key="3">
    <citation type="submission" date="2015-04" db="UniProtKB">
        <authorList>
            <consortium name="EnsemblPlants"/>
        </authorList>
    </citation>
    <scope>IDENTIFICATION</scope>
    <source>
        <strain evidence="2">cv. Jemalong A17</strain>
    </source>
</reference>
<keyword evidence="3" id="KW-1185">Reference proteome</keyword>
<dbReference type="EnsemblPlants" id="KEH28048">
    <property type="protein sequence ID" value="KEH28048"/>
    <property type="gene ID" value="MTR_5g460880"/>
</dbReference>
<protein>
    <submittedName>
        <fullName evidence="1 2">Uncharacterized protein</fullName>
    </submittedName>
</protein>
<dbReference type="Proteomes" id="UP000002051">
    <property type="component" value="Chromosome 5"/>
</dbReference>
<sequence length="189" mass="20744">MASFKDAQKAIQEGQAAGWGKLIQLRENKHKEGLGFSPTSGVSTGTFHSARLSYNKPVGHSNPTFPPNFEFPVYEAEDEEGDDIPYEITRLLEQEKKAIQPHQEEIELINIGTEENKREIKVGAALEEGGRILDGESLGAKERDLEQIGHKNMKIGKQNISPTSQKLGTARASLGTAVPPSRCLLLLLL</sequence>
<dbReference type="EMBL" id="CM001221">
    <property type="protein sequence ID" value="KEH28048.1"/>
    <property type="molecule type" value="Genomic_DNA"/>
</dbReference>
<dbReference type="HOGENOM" id="CLU_1436432_0_0_1"/>
<dbReference type="AlphaFoldDB" id="A0A072UFZ4"/>
<name>A0A072UFZ4_MEDTR</name>
<evidence type="ECO:0000313" key="1">
    <source>
        <dbReference type="EMBL" id="KEH28048.1"/>
    </source>
</evidence>
<accession>A0A072UFZ4</accession>
<evidence type="ECO:0000313" key="2">
    <source>
        <dbReference type="EnsemblPlants" id="KEH28048"/>
    </source>
</evidence>
<proteinExistence type="predicted"/>
<reference evidence="1 3" key="1">
    <citation type="journal article" date="2011" name="Nature">
        <title>The Medicago genome provides insight into the evolution of rhizobial symbioses.</title>
        <authorList>
            <person name="Young N.D."/>
            <person name="Debelle F."/>
            <person name="Oldroyd G.E."/>
            <person name="Geurts R."/>
            <person name="Cannon S.B."/>
            <person name="Udvardi M.K."/>
            <person name="Benedito V.A."/>
            <person name="Mayer K.F."/>
            <person name="Gouzy J."/>
            <person name="Schoof H."/>
            <person name="Van de Peer Y."/>
            <person name="Proost S."/>
            <person name="Cook D.R."/>
            <person name="Meyers B.C."/>
            <person name="Spannagl M."/>
            <person name="Cheung F."/>
            <person name="De Mita S."/>
            <person name="Krishnakumar V."/>
            <person name="Gundlach H."/>
            <person name="Zhou S."/>
            <person name="Mudge J."/>
            <person name="Bharti A.K."/>
            <person name="Murray J.D."/>
            <person name="Naoumkina M.A."/>
            <person name="Rosen B."/>
            <person name="Silverstein K.A."/>
            <person name="Tang H."/>
            <person name="Rombauts S."/>
            <person name="Zhao P.X."/>
            <person name="Zhou P."/>
            <person name="Barbe V."/>
            <person name="Bardou P."/>
            <person name="Bechner M."/>
            <person name="Bellec A."/>
            <person name="Berger A."/>
            <person name="Berges H."/>
            <person name="Bidwell S."/>
            <person name="Bisseling T."/>
            <person name="Choisne N."/>
            <person name="Couloux A."/>
            <person name="Denny R."/>
            <person name="Deshpande S."/>
            <person name="Dai X."/>
            <person name="Doyle J.J."/>
            <person name="Dudez A.M."/>
            <person name="Farmer A.D."/>
            <person name="Fouteau S."/>
            <person name="Franken C."/>
            <person name="Gibelin C."/>
            <person name="Gish J."/>
            <person name="Goldstein S."/>
            <person name="Gonzalez A.J."/>
            <person name="Green P.J."/>
            <person name="Hallab A."/>
            <person name="Hartog M."/>
            <person name="Hua A."/>
            <person name="Humphray S.J."/>
            <person name="Jeong D.H."/>
            <person name="Jing Y."/>
            <person name="Jocker A."/>
            <person name="Kenton S.M."/>
            <person name="Kim D.J."/>
            <person name="Klee K."/>
            <person name="Lai H."/>
            <person name="Lang C."/>
            <person name="Lin S."/>
            <person name="Macmil S.L."/>
            <person name="Magdelenat G."/>
            <person name="Matthews L."/>
            <person name="McCorrison J."/>
            <person name="Monaghan E.L."/>
            <person name="Mun J.H."/>
            <person name="Najar F.Z."/>
            <person name="Nicholson C."/>
            <person name="Noirot C."/>
            <person name="O'Bleness M."/>
            <person name="Paule C.R."/>
            <person name="Poulain J."/>
            <person name="Prion F."/>
            <person name="Qin B."/>
            <person name="Qu C."/>
            <person name="Retzel E.F."/>
            <person name="Riddle C."/>
            <person name="Sallet E."/>
            <person name="Samain S."/>
            <person name="Samson N."/>
            <person name="Sanders I."/>
            <person name="Saurat O."/>
            <person name="Scarpelli C."/>
            <person name="Schiex T."/>
            <person name="Segurens B."/>
            <person name="Severin A.J."/>
            <person name="Sherrier D.J."/>
            <person name="Shi R."/>
            <person name="Sims S."/>
            <person name="Singer S.R."/>
            <person name="Sinharoy S."/>
            <person name="Sterck L."/>
            <person name="Viollet A."/>
            <person name="Wang B.B."/>
            <person name="Wang K."/>
            <person name="Wang M."/>
            <person name="Wang X."/>
            <person name="Warfsmann J."/>
            <person name="Weissenbach J."/>
            <person name="White D.D."/>
            <person name="White J.D."/>
            <person name="Wiley G.B."/>
            <person name="Wincker P."/>
            <person name="Xing Y."/>
            <person name="Yang L."/>
            <person name="Yao Z."/>
            <person name="Ying F."/>
            <person name="Zhai J."/>
            <person name="Zhou L."/>
            <person name="Zuber A."/>
            <person name="Denarie J."/>
            <person name="Dixon R.A."/>
            <person name="May G.D."/>
            <person name="Schwartz D.C."/>
            <person name="Rogers J."/>
            <person name="Quetier F."/>
            <person name="Town C.D."/>
            <person name="Roe B.A."/>
        </authorList>
    </citation>
    <scope>NUCLEOTIDE SEQUENCE [LARGE SCALE GENOMIC DNA]</scope>
    <source>
        <strain evidence="1">A17</strain>
        <strain evidence="2 3">cv. Jemalong A17</strain>
    </source>
</reference>